<dbReference type="Proteomes" id="UP000028834">
    <property type="component" value="Unassembled WGS sequence"/>
</dbReference>
<gene>
    <name evidence="1" type="ORF">TGRUB_245540</name>
</gene>
<comment type="caution">
    <text evidence="1">The sequence shown here is derived from an EMBL/GenBank/DDBJ whole genome shotgun (WGS) entry which is preliminary data.</text>
</comment>
<dbReference type="EMBL" id="AFYV02000555">
    <property type="protein sequence ID" value="KFG64668.1"/>
    <property type="molecule type" value="Genomic_DNA"/>
</dbReference>
<dbReference type="AlphaFoldDB" id="A0A086M700"/>
<protein>
    <submittedName>
        <fullName evidence="1">Uncharacterized protein</fullName>
    </submittedName>
</protein>
<organism evidence="1 2">
    <name type="scientific">Toxoplasma gondii RUB</name>
    <dbReference type="NCBI Taxonomy" id="935652"/>
    <lineage>
        <taxon>Eukaryota</taxon>
        <taxon>Sar</taxon>
        <taxon>Alveolata</taxon>
        <taxon>Apicomplexa</taxon>
        <taxon>Conoidasida</taxon>
        <taxon>Coccidia</taxon>
        <taxon>Eucoccidiorida</taxon>
        <taxon>Eimeriorina</taxon>
        <taxon>Sarcocystidae</taxon>
        <taxon>Toxoplasma</taxon>
    </lineage>
</organism>
<name>A0A086M700_TOXGO</name>
<evidence type="ECO:0000313" key="1">
    <source>
        <dbReference type="EMBL" id="KFG64668.1"/>
    </source>
</evidence>
<evidence type="ECO:0000313" key="2">
    <source>
        <dbReference type="Proteomes" id="UP000028834"/>
    </source>
</evidence>
<sequence length="165" mass="18416">MSFFHVSSRPANANYVQQGRCRFGYARNNRNFLYGSGHETGTTAANERGCRCRETSSSSIHIRLPAGLPGRMDKTRLSRFSSTEIMSASQVCKEQYWTLILAATFTKSGINSRPLRKCSEYLPDMLPNASRFNGQATSGHANAKVHPRFVERDYFDCAPLALSGH</sequence>
<reference evidence="1 2" key="1">
    <citation type="submission" date="2014-05" db="EMBL/GenBank/DDBJ databases">
        <authorList>
            <person name="Sibley D."/>
            <person name="Venepally P."/>
            <person name="Karamycheva S."/>
            <person name="Hadjithomas M."/>
            <person name="Khan A."/>
            <person name="Brunk B."/>
            <person name="Roos D."/>
            <person name="Caler E."/>
            <person name="Lorenzi H."/>
        </authorList>
    </citation>
    <scope>NUCLEOTIDE SEQUENCE [LARGE SCALE GENOMIC DNA]</scope>
    <source>
        <strain evidence="1 2">RUB</strain>
    </source>
</reference>
<dbReference type="VEuPathDB" id="ToxoDB:TGRUB_245540"/>
<accession>A0A086M700</accession>
<proteinExistence type="predicted"/>